<dbReference type="EMBL" id="JBHTHX010000769">
    <property type="protein sequence ID" value="MFD0886966.1"/>
    <property type="molecule type" value="Genomic_DNA"/>
</dbReference>
<reference evidence="3" key="1">
    <citation type="journal article" date="2019" name="Int. J. Syst. Evol. Microbiol.">
        <title>The Global Catalogue of Microorganisms (GCM) 10K type strain sequencing project: providing services to taxonomists for standard genome sequencing and annotation.</title>
        <authorList>
            <consortium name="The Broad Institute Genomics Platform"/>
            <consortium name="The Broad Institute Genome Sequencing Center for Infectious Disease"/>
            <person name="Wu L."/>
            <person name="Ma J."/>
        </authorList>
    </citation>
    <scope>NUCLEOTIDE SEQUENCE [LARGE SCALE GENOMIC DNA]</scope>
    <source>
        <strain evidence="3">CCUG 62974</strain>
    </source>
</reference>
<gene>
    <name evidence="2" type="ORF">ACFQ08_20665</name>
</gene>
<dbReference type="Pfam" id="PF08817">
    <property type="entry name" value="YukD"/>
    <property type="match status" value="1"/>
</dbReference>
<organism evidence="2 3">
    <name type="scientific">Streptosporangium algeriense</name>
    <dbReference type="NCBI Taxonomy" id="1682748"/>
    <lineage>
        <taxon>Bacteria</taxon>
        <taxon>Bacillati</taxon>
        <taxon>Actinomycetota</taxon>
        <taxon>Actinomycetes</taxon>
        <taxon>Streptosporangiales</taxon>
        <taxon>Streptosporangiaceae</taxon>
        <taxon>Streptosporangium</taxon>
    </lineage>
</organism>
<dbReference type="Proteomes" id="UP001597024">
    <property type="component" value="Unassembled WGS sequence"/>
</dbReference>
<evidence type="ECO:0000313" key="3">
    <source>
        <dbReference type="Proteomes" id="UP001597024"/>
    </source>
</evidence>
<dbReference type="InterPro" id="IPR024962">
    <property type="entry name" value="YukD-like"/>
</dbReference>
<comment type="caution">
    <text evidence="2">The sequence shown here is derived from an EMBL/GenBank/DDBJ whole genome shotgun (WGS) entry which is preliminary data.</text>
</comment>
<proteinExistence type="predicted"/>
<accession>A0ABW3DV65</accession>
<feature type="non-terminal residue" evidence="2">
    <location>
        <position position="61"/>
    </location>
</feature>
<name>A0ABW3DV65_9ACTN</name>
<evidence type="ECO:0000313" key="2">
    <source>
        <dbReference type="EMBL" id="MFD0886966.1"/>
    </source>
</evidence>
<protein>
    <submittedName>
        <fullName evidence="2">EsaB/YukD family protein</fullName>
    </submittedName>
</protein>
<feature type="region of interest" description="Disordered" evidence="1">
    <location>
        <begin position="1"/>
        <end position="23"/>
    </location>
</feature>
<sequence>MRSLAQAPQGAVTPGLPAQSAAPLPPMCHVTIVAPRRKADLALPADIPLPHVLPGLLRAMG</sequence>
<evidence type="ECO:0000256" key="1">
    <source>
        <dbReference type="SAM" id="MobiDB-lite"/>
    </source>
</evidence>
<keyword evidence="3" id="KW-1185">Reference proteome</keyword>
<dbReference type="Gene3D" id="3.10.20.90">
    <property type="entry name" value="Phosphatidylinositol 3-kinase Catalytic Subunit, Chain A, domain 1"/>
    <property type="match status" value="1"/>
</dbReference>